<comment type="caution">
    <text evidence="1">The sequence shown here is derived from an EMBL/GenBank/DDBJ whole genome shotgun (WGS) entry which is preliminary data.</text>
</comment>
<accession>A0ABX2FPB3</accession>
<dbReference type="Proteomes" id="UP000779507">
    <property type="component" value="Unassembled WGS sequence"/>
</dbReference>
<organism evidence="1 2">
    <name type="scientific">Hymenobacter caeli</name>
    <dbReference type="NCBI Taxonomy" id="2735894"/>
    <lineage>
        <taxon>Bacteria</taxon>
        <taxon>Pseudomonadati</taxon>
        <taxon>Bacteroidota</taxon>
        <taxon>Cytophagia</taxon>
        <taxon>Cytophagales</taxon>
        <taxon>Hymenobacteraceae</taxon>
        <taxon>Hymenobacter</taxon>
    </lineage>
</organism>
<evidence type="ECO:0000313" key="2">
    <source>
        <dbReference type="Proteomes" id="UP000779507"/>
    </source>
</evidence>
<protein>
    <submittedName>
        <fullName evidence="1">Uncharacterized protein</fullName>
    </submittedName>
</protein>
<evidence type="ECO:0000313" key="1">
    <source>
        <dbReference type="EMBL" id="NRT18802.1"/>
    </source>
</evidence>
<gene>
    <name evidence="1" type="ORF">HNP98_001625</name>
</gene>
<proteinExistence type="predicted"/>
<keyword evidence="2" id="KW-1185">Reference proteome</keyword>
<dbReference type="EMBL" id="JABSNP010000006">
    <property type="protein sequence ID" value="NRT18802.1"/>
    <property type="molecule type" value="Genomic_DNA"/>
</dbReference>
<dbReference type="RefSeq" id="WP_173809548.1">
    <property type="nucleotide sequence ID" value="NZ_JABSNP010000006.1"/>
</dbReference>
<reference evidence="1 2" key="1">
    <citation type="submission" date="2020-05" db="EMBL/GenBank/DDBJ databases">
        <title>Genomic Encyclopedia of Type Strains, Phase IV (KMG-V): Genome sequencing to study the core and pangenomes of soil and plant-associated prokaryotes.</title>
        <authorList>
            <person name="Whitman W."/>
        </authorList>
    </citation>
    <scope>NUCLEOTIDE SEQUENCE [LARGE SCALE GENOMIC DNA]</scope>
    <source>
        <strain evidence="1 2">9A</strain>
    </source>
</reference>
<sequence length="65" mass="7258">MNIRKKVTWTCPPGLGRFAALDHWVRAAEAQDWSEEEVQTVLDEVVEADDDAVGLAVLAWYSARA</sequence>
<name>A0ABX2FPB3_9BACT</name>